<dbReference type="AlphaFoldDB" id="A0A0E9QD21"/>
<feature type="transmembrane region" description="Helical" evidence="1">
    <location>
        <begin position="6"/>
        <end position="27"/>
    </location>
</feature>
<organism evidence="2">
    <name type="scientific">Anguilla anguilla</name>
    <name type="common">European freshwater eel</name>
    <name type="synonym">Muraena anguilla</name>
    <dbReference type="NCBI Taxonomy" id="7936"/>
    <lineage>
        <taxon>Eukaryota</taxon>
        <taxon>Metazoa</taxon>
        <taxon>Chordata</taxon>
        <taxon>Craniata</taxon>
        <taxon>Vertebrata</taxon>
        <taxon>Euteleostomi</taxon>
        <taxon>Actinopterygii</taxon>
        <taxon>Neopterygii</taxon>
        <taxon>Teleostei</taxon>
        <taxon>Anguilliformes</taxon>
        <taxon>Anguillidae</taxon>
        <taxon>Anguilla</taxon>
    </lineage>
</organism>
<protein>
    <submittedName>
        <fullName evidence="2">Uncharacterized protein</fullName>
    </submittedName>
</protein>
<name>A0A0E9QD21_ANGAN</name>
<keyword evidence="1" id="KW-0472">Membrane</keyword>
<sequence length="31" mass="3503">MVSLGLKLFCAWLVLACSLFCFVYSLLFSMP</sequence>
<reference evidence="2" key="1">
    <citation type="submission" date="2014-11" db="EMBL/GenBank/DDBJ databases">
        <authorList>
            <person name="Amaro Gonzalez C."/>
        </authorList>
    </citation>
    <scope>NUCLEOTIDE SEQUENCE</scope>
</reference>
<keyword evidence="1" id="KW-1133">Transmembrane helix</keyword>
<proteinExistence type="predicted"/>
<reference evidence="2" key="2">
    <citation type="journal article" date="2015" name="Fish Shellfish Immunol.">
        <title>Early steps in the European eel (Anguilla anguilla)-Vibrio vulnificus interaction in the gills: Role of the RtxA13 toxin.</title>
        <authorList>
            <person name="Callol A."/>
            <person name="Pajuelo D."/>
            <person name="Ebbesson L."/>
            <person name="Teles M."/>
            <person name="MacKenzie S."/>
            <person name="Amaro C."/>
        </authorList>
    </citation>
    <scope>NUCLEOTIDE SEQUENCE</scope>
</reference>
<keyword evidence="1" id="KW-0812">Transmembrane</keyword>
<dbReference type="EMBL" id="GBXM01094569">
    <property type="protein sequence ID" value="JAH14008.1"/>
    <property type="molecule type" value="Transcribed_RNA"/>
</dbReference>
<evidence type="ECO:0000313" key="2">
    <source>
        <dbReference type="EMBL" id="JAH14008.1"/>
    </source>
</evidence>
<accession>A0A0E9QD21</accession>
<evidence type="ECO:0000256" key="1">
    <source>
        <dbReference type="SAM" id="Phobius"/>
    </source>
</evidence>